<keyword evidence="1" id="KW-0489">Methyltransferase</keyword>
<name>A0A6J6BJG8_9ZZZZ</name>
<dbReference type="GO" id="GO:0070041">
    <property type="term" value="F:rRNA (uridine-C5-)-methyltransferase activity"/>
    <property type="evidence" value="ECO:0007669"/>
    <property type="project" value="TreeGrafter"/>
</dbReference>
<dbReference type="Gene3D" id="2.40.50.140">
    <property type="entry name" value="Nucleic acid-binding proteins"/>
    <property type="match status" value="1"/>
</dbReference>
<dbReference type="SUPFAM" id="SSF53335">
    <property type="entry name" value="S-adenosyl-L-methionine-dependent methyltransferases"/>
    <property type="match status" value="1"/>
</dbReference>
<evidence type="ECO:0000256" key="3">
    <source>
        <dbReference type="ARBA" id="ARBA00022691"/>
    </source>
</evidence>
<dbReference type="EMBL" id="CAEZSI010000060">
    <property type="protein sequence ID" value="CAB4539201.1"/>
    <property type="molecule type" value="Genomic_DNA"/>
</dbReference>
<dbReference type="Gene3D" id="3.40.50.150">
    <property type="entry name" value="Vaccinia Virus protein VP39"/>
    <property type="match status" value="2"/>
</dbReference>
<evidence type="ECO:0000259" key="4">
    <source>
        <dbReference type="PROSITE" id="PS50926"/>
    </source>
</evidence>
<evidence type="ECO:0000256" key="1">
    <source>
        <dbReference type="ARBA" id="ARBA00022603"/>
    </source>
</evidence>
<dbReference type="AlphaFoldDB" id="A0A6J6BJG8"/>
<dbReference type="PROSITE" id="PS51687">
    <property type="entry name" value="SAM_MT_RNA_M5U"/>
    <property type="match status" value="1"/>
</dbReference>
<dbReference type="PANTHER" id="PTHR11061">
    <property type="entry name" value="RNA M5U METHYLTRANSFERASE"/>
    <property type="match status" value="1"/>
</dbReference>
<gene>
    <name evidence="5" type="ORF">UFOPK1412_00558</name>
</gene>
<proteinExistence type="predicted"/>
<dbReference type="GO" id="GO:0070475">
    <property type="term" value="P:rRNA base methylation"/>
    <property type="evidence" value="ECO:0007669"/>
    <property type="project" value="TreeGrafter"/>
</dbReference>
<sequence>MATTPKTTLVVGQLIEVEIEKVAHGGHFIARHEGCVIFVRHAIPGEKCQIEITSVGSSFNRADVVNVLTPSPDRVSTPCEFAHRSGCGGCDFQHIAPERQLKLKAEVITEQFARIAKINVEVEVEDVAPHLGWRTRINASTDRNGKLGFIGSRSHKVIPISNCLVAAPEVQFQELAAKNWKGDMRVEVSASSTGERSISLAPTRGDERARLSEGPAVLHEETLSTVLEVSNDSFWQGHKKAPELLSVVVQEFAKVEIGDHVLDLYGGVGLFAAALIISVGETGKIELIEGSKSATGDAVRNFKNYPQVNVITGDVAKHLPRISSADIVVLDPPRDGAGKIVVNEIARLKARRVVYVACDPAALARDTGYFSNVGYSLVNLRAFDLFPMTHHIECVALFEPTEVS</sequence>
<reference evidence="5" key="1">
    <citation type="submission" date="2020-05" db="EMBL/GenBank/DDBJ databases">
        <authorList>
            <person name="Chiriac C."/>
            <person name="Salcher M."/>
            <person name="Ghai R."/>
            <person name="Kavagutti S V."/>
        </authorList>
    </citation>
    <scope>NUCLEOTIDE SEQUENCE</scope>
</reference>
<dbReference type="SUPFAM" id="SSF50249">
    <property type="entry name" value="Nucleic acid-binding proteins"/>
    <property type="match status" value="1"/>
</dbReference>
<dbReference type="InterPro" id="IPR029063">
    <property type="entry name" value="SAM-dependent_MTases_sf"/>
</dbReference>
<keyword evidence="3" id="KW-0949">S-adenosyl-L-methionine</keyword>
<feature type="domain" description="TRAM" evidence="4">
    <location>
        <begin position="8"/>
        <end position="66"/>
    </location>
</feature>
<dbReference type="InterPro" id="IPR012340">
    <property type="entry name" value="NA-bd_OB-fold"/>
</dbReference>
<protein>
    <submittedName>
        <fullName evidence="5">Unannotated protein</fullName>
    </submittedName>
</protein>
<organism evidence="5">
    <name type="scientific">freshwater metagenome</name>
    <dbReference type="NCBI Taxonomy" id="449393"/>
    <lineage>
        <taxon>unclassified sequences</taxon>
        <taxon>metagenomes</taxon>
        <taxon>ecological metagenomes</taxon>
    </lineage>
</organism>
<dbReference type="PROSITE" id="PS50926">
    <property type="entry name" value="TRAM"/>
    <property type="match status" value="1"/>
</dbReference>
<dbReference type="Gene3D" id="2.40.50.1070">
    <property type="match status" value="1"/>
</dbReference>
<evidence type="ECO:0000256" key="2">
    <source>
        <dbReference type="ARBA" id="ARBA00022679"/>
    </source>
</evidence>
<dbReference type="InterPro" id="IPR030391">
    <property type="entry name" value="MeTrfase_TrmA_CS"/>
</dbReference>
<dbReference type="InterPro" id="IPR010280">
    <property type="entry name" value="U5_MeTrfase_fam"/>
</dbReference>
<dbReference type="PROSITE" id="PS01231">
    <property type="entry name" value="TRMA_2"/>
    <property type="match status" value="1"/>
</dbReference>
<dbReference type="CDD" id="cd02440">
    <property type="entry name" value="AdoMet_MTases"/>
    <property type="match status" value="1"/>
</dbReference>
<dbReference type="InterPro" id="IPR002792">
    <property type="entry name" value="TRAM_dom"/>
</dbReference>
<dbReference type="Pfam" id="PF05958">
    <property type="entry name" value="tRNA_U5-meth_tr"/>
    <property type="match status" value="1"/>
</dbReference>
<dbReference type="Pfam" id="PF01938">
    <property type="entry name" value="TRAM"/>
    <property type="match status" value="1"/>
</dbReference>
<accession>A0A6J6BJG8</accession>
<evidence type="ECO:0000313" key="5">
    <source>
        <dbReference type="EMBL" id="CAB4539201.1"/>
    </source>
</evidence>
<keyword evidence="2" id="KW-0808">Transferase</keyword>
<dbReference type="PANTHER" id="PTHR11061:SF30">
    <property type="entry name" value="TRNA (URACIL(54)-C(5))-METHYLTRANSFERASE"/>
    <property type="match status" value="1"/>
</dbReference>